<sequence length="161" mass="17806">MWRVGILTCSDKGSRGEREDRSGDEIRRMVSRMDGEVIRYEVVADDLDIIREKLVQMADEDQLDLIVTTGGTGLSPRDVTPEATRAVIHREVPGIAEAMRVATLKKTPYAMLSRAVAGTRNTTLIFNVPGSPKAVRECLDVVMDVLPHALETLSGRYGDHE</sequence>
<evidence type="ECO:0000256" key="2">
    <source>
        <dbReference type="ARBA" id="ARBA00005046"/>
    </source>
</evidence>
<evidence type="ECO:0000259" key="4">
    <source>
        <dbReference type="SMART" id="SM00852"/>
    </source>
</evidence>
<dbReference type="GO" id="GO:0006777">
    <property type="term" value="P:Mo-molybdopterin cofactor biosynthetic process"/>
    <property type="evidence" value="ECO:0007669"/>
    <property type="project" value="UniProtKB-KW"/>
</dbReference>
<dbReference type="InterPro" id="IPR036425">
    <property type="entry name" value="MoaB/Mog-like_dom_sf"/>
</dbReference>
<dbReference type="PROSITE" id="PS01078">
    <property type="entry name" value="MOCF_BIOSYNTHESIS_1"/>
    <property type="match status" value="1"/>
</dbReference>
<evidence type="ECO:0000313" key="5">
    <source>
        <dbReference type="EMBL" id="GGE24070.1"/>
    </source>
</evidence>
<dbReference type="InterPro" id="IPR008284">
    <property type="entry name" value="MoCF_biosynth_CS"/>
</dbReference>
<dbReference type="UniPathway" id="UPA00344"/>
<accession>A0A8J2YD99</accession>
<name>A0A8J2YD99_9BACL</name>
<keyword evidence="3" id="KW-0501">Molybdenum cofactor biosynthesis</keyword>
<comment type="caution">
    <text evidence="5">The sequence shown here is derived from an EMBL/GenBank/DDBJ whole genome shotgun (WGS) entry which is preliminary data.</text>
</comment>
<evidence type="ECO:0000313" key="6">
    <source>
        <dbReference type="Proteomes" id="UP000625210"/>
    </source>
</evidence>
<organism evidence="5 6">
    <name type="scientific">Marinithermofilum abyssi</name>
    <dbReference type="NCBI Taxonomy" id="1571185"/>
    <lineage>
        <taxon>Bacteria</taxon>
        <taxon>Bacillati</taxon>
        <taxon>Bacillota</taxon>
        <taxon>Bacilli</taxon>
        <taxon>Bacillales</taxon>
        <taxon>Thermoactinomycetaceae</taxon>
        <taxon>Marinithermofilum</taxon>
    </lineage>
</organism>
<evidence type="ECO:0000256" key="1">
    <source>
        <dbReference type="ARBA" id="ARBA00003487"/>
    </source>
</evidence>
<dbReference type="PANTHER" id="PTHR43764">
    <property type="entry name" value="MOLYBDENUM COFACTOR BIOSYNTHESIS"/>
    <property type="match status" value="1"/>
</dbReference>
<dbReference type="InterPro" id="IPR051920">
    <property type="entry name" value="MPT_Adenylyltrnsfr/MoaC-Rel"/>
</dbReference>
<keyword evidence="6" id="KW-1185">Reference proteome</keyword>
<proteinExistence type="predicted"/>
<dbReference type="Pfam" id="PF00994">
    <property type="entry name" value="MoCF_biosynth"/>
    <property type="match status" value="1"/>
</dbReference>
<dbReference type="EMBL" id="BMHQ01000010">
    <property type="protein sequence ID" value="GGE24070.1"/>
    <property type="molecule type" value="Genomic_DNA"/>
</dbReference>
<comment type="function">
    <text evidence="1">May be involved in the biosynthesis of molybdopterin.</text>
</comment>
<dbReference type="PANTHER" id="PTHR43764:SF1">
    <property type="entry name" value="MOLYBDOPTERIN MOLYBDOTRANSFERASE"/>
    <property type="match status" value="1"/>
</dbReference>
<dbReference type="AlphaFoldDB" id="A0A8J2YD99"/>
<comment type="pathway">
    <text evidence="2">Cofactor biosynthesis; molybdopterin biosynthesis.</text>
</comment>
<feature type="domain" description="MoaB/Mog" evidence="4">
    <location>
        <begin position="5"/>
        <end position="149"/>
    </location>
</feature>
<gene>
    <name evidence="5" type="ORF">GCM10011571_27730</name>
</gene>
<dbReference type="InterPro" id="IPR001453">
    <property type="entry name" value="MoaB/Mog_dom"/>
</dbReference>
<dbReference type="SMART" id="SM00852">
    <property type="entry name" value="MoCF_biosynth"/>
    <property type="match status" value="1"/>
</dbReference>
<reference evidence="5" key="1">
    <citation type="journal article" date="2014" name="Int. J. Syst. Evol. Microbiol.">
        <title>Complete genome sequence of Corynebacterium casei LMG S-19264T (=DSM 44701T), isolated from a smear-ripened cheese.</title>
        <authorList>
            <consortium name="US DOE Joint Genome Institute (JGI-PGF)"/>
            <person name="Walter F."/>
            <person name="Albersmeier A."/>
            <person name="Kalinowski J."/>
            <person name="Ruckert C."/>
        </authorList>
    </citation>
    <scope>NUCLEOTIDE SEQUENCE</scope>
    <source>
        <strain evidence="5">CGMCC 1.15179</strain>
    </source>
</reference>
<dbReference type="CDD" id="cd00886">
    <property type="entry name" value="MogA_MoaB"/>
    <property type="match status" value="1"/>
</dbReference>
<protein>
    <submittedName>
        <fullName evidence="5">Molybdenum cofactor biosynthesis protein</fullName>
    </submittedName>
</protein>
<reference evidence="5" key="2">
    <citation type="submission" date="2020-09" db="EMBL/GenBank/DDBJ databases">
        <authorList>
            <person name="Sun Q."/>
            <person name="Zhou Y."/>
        </authorList>
    </citation>
    <scope>NUCLEOTIDE SEQUENCE</scope>
    <source>
        <strain evidence="5">CGMCC 1.15179</strain>
    </source>
</reference>
<dbReference type="Gene3D" id="3.40.980.10">
    <property type="entry name" value="MoaB/Mog-like domain"/>
    <property type="match status" value="1"/>
</dbReference>
<dbReference type="Proteomes" id="UP000625210">
    <property type="component" value="Unassembled WGS sequence"/>
</dbReference>
<dbReference type="SUPFAM" id="SSF53218">
    <property type="entry name" value="Molybdenum cofactor biosynthesis proteins"/>
    <property type="match status" value="1"/>
</dbReference>
<dbReference type="NCBIfam" id="TIGR00177">
    <property type="entry name" value="molyb_syn"/>
    <property type="match status" value="1"/>
</dbReference>
<evidence type="ECO:0000256" key="3">
    <source>
        <dbReference type="ARBA" id="ARBA00023150"/>
    </source>
</evidence>